<reference evidence="2 3" key="1">
    <citation type="submission" date="2020-08" db="EMBL/GenBank/DDBJ databases">
        <title>Genomic Encyclopedia of Type Strains, Phase IV (KMG-IV): sequencing the most valuable type-strain genomes for metagenomic binning, comparative biology and taxonomic classification.</title>
        <authorList>
            <person name="Goeker M."/>
        </authorList>
    </citation>
    <scope>NUCLEOTIDE SEQUENCE [LARGE SCALE GENOMIC DNA]</scope>
    <source>
        <strain evidence="2 3">DSM 27471</strain>
    </source>
</reference>
<evidence type="ECO:0000313" key="2">
    <source>
        <dbReference type="EMBL" id="MBB3187861.1"/>
    </source>
</evidence>
<keyword evidence="3" id="KW-1185">Reference proteome</keyword>
<proteinExistence type="predicted"/>
<evidence type="ECO:0000313" key="3">
    <source>
        <dbReference type="Proteomes" id="UP000544222"/>
    </source>
</evidence>
<dbReference type="EMBL" id="JACHYB010000002">
    <property type="protein sequence ID" value="MBB3187861.1"/>
    <property type="molecule type" value="Genomic_DNA"/>
</dbReference>
<keyword evidence="1" id="KW-1133">Transmembrane helix</keyword>
<feature type="transmembrane region" description="Helical" evidence="1">
    <location>
        <begin position="45"/>
        <end position="63"/>
    </location>
</feature>
<dbReference type="RefSeq" id="WP_183413676.1">
    <property type="nucleotide sequence ID" value="NZ_JACHYB010000002.1"/>
</dbReference>
<comment type="caution">
    <text evidence="2">The sequence shown here is derived from an EMBL/GenBank/DDBJ whole genome shotgun (WGS) entry which is preliminary data.</text>
</comment>
<name>A0A7W5DS22_9PORP</name>
<keyword evidence="1" id="KW-0472">Membrane</keyword>
<accession>A0A7W5DS22</accession>
<sequence length="69" mass="7871">MPYIFLKMIGGFIRWLLKGCKTKLEYEIHGKLPATWGTSYNNENFIIGLIVSFVSIAIIIILLQCHVIS</sequence>
<organism evidence="2 3">
    <name type="scientific">Microbacter margulisiae</name>
    <dbReference type="NCBI Taxonomy" id="1350067"/>
    <lineage>
        <taxon>Bacteria</taxon>
        <taxon>Pseudomonadati</taxon>
        <taxon>Bacteroidota</taxon>
        <taxon>Bacteroidia</taxon>
        <taxon>Bacteroidales</taxon>
        <taxon>Porphyromonadaceae</taxon>
        <taxon>Microbacter</taxon>
    </lineage>
</organism>
<dbReference type="Proteomes" id="UP000544222">
    <property type="component" value="Unassembled WGS sequence"/>
</dbReference>
<gene>
    <name evidence="2" type="ORF">FHX64_002059</name>
</gene>
<evidence type="ECO:0008006" key="4">
    <source>
        <dbReference type="Google" id="ProtNLM"/>
    </source>
</evidence>
<evidence type="ECO:0000256" key="1">
    <source>
        <dbReference type="SAM" id="Phobius"/>
    </source>
</evidence>
<dbReference type="AlphaFoldDB" id="A0A7W5DS22"/>
<keyword evidence="1" id="KW-0812">Transmembrane</keyword>
<protein>
    <recommendedName>
        <fullName evidence="4">Immunity protein 17</fullName>
    </recommendedName>
</protein>